<comment type="cofactor">
    <cofactor evidence="1">
        <name>Mg(2+)</name>
        <dbReference type="ChEBI" id="CHEBI:18420"/>
    </cofactor>
</comment>
<evidence type="ECO:0000313" key="10">
    <source>
        <dbReference type="Proteomes" id="UP000886998"/>
    </source>
</evidence>
<dbReference type="InterPro" id="IPR012337">
    <property type="entry name" value="RNaseH-like_sf"/>
</dbReference>
<evidence type="ECO:0000256" key="1">
    <source>
        <dbReference type="ARBA" id="ARBA00001946"/>
    </source>
</evidence>
<reference evidence="9" key="1">
    <citation type="submission" date="2020-08" db="EMBL/GenBank/DDBJ databases">
        <title>Multicomponent nature underlies the extraordinary mechanical properties of spider dragline silk.</title>
        <authorList>
            <person name="Kono N."/>
            <person name="Nakamura H."/>
            <person name="Mori M."/>
            <person name="Yoshida Y."/>
            <person name="Ohtoshi R."/>
            <person name="Malay A.D."/>
            <person name="Moran D.A.P."/>
            <person name="Tomita M."/>
            <person name="Numata K."/>
            <person name="Arakawa K."/>
        </authorList>
    </citation>
    <scope>NUCLEOTIDE SEQUENCE</scope>
</reference>
<evidence type="ECO:0000313" key="9">
    <source>
        <dbReference type="EMBL" id="GFY75160.1"/>
    </source>
</evidence>
<dbReference type="EMBL" id="BMAV01021196">
    <property type="protein sequence ID" value="GFY75160.1"/>
    <property type="molecule type" value="Genomic_DNA"/>
</dbReference>
<dbReference type="SUPFAM" id="SSF53098">
    <property type="entry name" value="Ribonuclease H-like"/>
    <property type="match status" value="1"/>
</dbReference>
<evidence type="ECO:0000259" key="8">
    <source>
        <dbReference type="SMART" id="SM00479"/>
    </source>
</evidence>
<feature type="domain" description="Exonuclease" evidence="8">
    <location>
        <begin position="206"/>
        <end position="415"/>
    </location>
</feature>
<evidence type="ECO:0000256" key="5">
    <source>
        <dbReference type="ARBA" id="ARBA00022839"/>
    </source>
</evidence>
<dbReference type="GO" id="GO:0006308">
    <property type="term" value="P:DNA catabolic process"/>
    <property type="evidence" value="ECO:0007669"/>
    <property type="project" value="TreeGrafter"/>
</dbReference>
<sequence>MINSECAVAMDGSVLHFIPSSNSSILTRGIIKSRSLSDMRKVLSTLPSENLSINDANYAFSGTILNAIPVLNPVSSVTVPTVQGVISRTKIYQDACGSSNLLKHATTNHYTNAIEFPNLNNMCIGTHANSPHILTNPQELAINSQQTHASFHSLHSTKLLDKSLQAAKFSATPNVSKSKTDSPQKIDLASFKSQVQATCPQLTISSLVFFDLETTGLAYEIGKSNVQITEVSMVAISRKEFEQSKYDDLRDIRIIQKLCFCIRPRSSISPTASEITGLNSDNLIDQQLFEQKAAELINSFLSHLPKPVCLLAHNGERFDFPLLKAEFTRLSDSLSSDIFIADTLKVFRTFGVPVFPPEKKISPLVKYTKRGKISCALSNLHLYFFNKHPPGSHSSEGDCIALARICHKMKDLILPWIDENCSTFDSIQPMW</sequence>
<dbReference type="OrthoDB" id="10250935at2759"/>
<dbReference type="SMART" id="SM00479">
    <property type="entry name" value="EXOIII"/>
    <property type="match status" value="1"/>
</dbReference>
<keyword evidence="3" id="KW-0479">Metal-binding</keyword>
<dbReference type="PANTHER" id="PTHR13058">
    <property type="entry name" value="THREE PRIME REPAIR EXONUCLEASE 1, 2"/>
    <property type="match status" value="1"/>
</dbReference>
<dbReference type="GO" id="GO:0003676">
    <property type="term" value="F:nucleic acid binding"/>
    <property type="evidence" value="ECO:0007669"/>
    <property type="project" value="InterPro"/>
</dbReference>
<evidence type="ECO:0000256" key="2">
    <source>
        <dbReference type="ARBA" id="ARBA00022722"/>
    </source>
</evidence>
<evidence type="ECO:0000256" key="6">
    <source>
        <dbReference type="ARBA" id="ARBA00022842"/>
    </source>
</evidence>
<organism evidence="9 10">
    <name type="scientific">Trichonephila inaurata madagascariensis</name>
    <dbReference type="NCBI Taxonomy" id="2747483"/>
    <lineage>
        <taxon>Eukaryota</taxon>
        <taxon>Metazoa</taxon>
        <taxon>Ecdysozoa</taxon>
        <taxon>Arthropoda</taxon>
        <taxon>Chelicerata</taxon>
        <taxon>Arachnida</taxon>
        <taxon>Araneae</taxon>
        <taxon>Araneomorphae</taxon>
        <taxon>Entelegynae</taxon>
        <taxon>Araneoidea</taxon>
        <taxon>Nephilidae</taxon>
        <taxon>Trichonephila</taxon>
        <taxon>Trichonephila inaurata</taxon>
    </lineage>
</organism>
<dbReference type="GO" id="GO:0008296">
    <property type="term" value="F:3'-5'-DNA exonuclease activity"/>
    <property type="evidence" value="ECO:0007669"/>
    <property type="project" value="TreeGrafter"/>
</dbReference>
<keyword evidence="5 9" id="KW-0269">Exonuclease</keyword>
<dbReference type="Pfam" id="PF00929">
    <property type="entry name" value="RNase_T"/>
    <property type="match status" value="1"/>
</dbReference>
<evidence type="ECO:0000256" key="3">
    <source>
        <dbReference type="ARBA" id="ARBA00022723"/>
    </source>
</evidence>
<protein>
    <submittedName>
        <fullName evidence="9">Three-prime repair exonuclease 1</fullName>
    </submittedName>
</protein>
<dbReference type="GO" id="GO:0046872">
    <property type="term" value="F:metal ion binding"/>
    <property type="evidence" value="ECO:0007669"/>
    <property type="project" value="UniProtKB-KW"/>
</dbReference>
<dbReference type="AlphaFoldDB" id="A0A8X6YLG6"/>
<dbReference type="InterPro" id="IPR036397">
    <property type="entry name" value="RNaseH_sf"/>
</dbReference>
<dbReference type="InterPro" id="IPR013520">
    <property type="entry name" value="Ribonucl_H"/>
</dbReference>
<dbReference type="Gene3D" id="3.30.420.10">
    <property type="entry name" value="Ribonuclease H-like superfamily/Ribonuclease H"/>
    <property type="match status" value="1"/>
</dbReference>
<dbReference type="InterPro" id="IPR040393">
    <property type="entry name" value="TREX1/2"/>
</dbReference>
<proteinExistence type="inferred from homology"/>
<keyword evidence="6" id="KW-0460">Magnesium</keyword>
<evidence type="ECO:0000256" key="4">
    <source>
        <dbReference type="ARBA" id="ARBA00022801"/>
    </source>
</evidence>
<keyword evidence="10" id="KW-1185">Reference proteome</keyword>
<keyword evidence="4" id="KW-0378">Hydrolase</keyword>
<dbReference type="PANTHER" id="PTHR13058:SF19">
    <property type="entry name" value="LD40940P"/>
    <property type="match status" value="1"/>
</dbReference>
<accession>A0A8X6YLG6</accession>
<dbReference type="GO" id="GO:0005737">
    <property type="term" value="C:cytoplasm"/>
    <property type="evidence" value="ECO:0007669"/>
    <property type="project" value="TreeGrafter"/>
</dbReference>
<comment type="caution">
    <text evidence="9">The sequence shown here is derived from an EMBL/GenBank/DDBJ whole genome shotgun (WGS) entry which is preliminary data.</text>
</comment>
<keyword evidence="2" id="KW-0540">Nuclease</keyword>
<evidence type="ECO:0000256" key="7">
    <source>
        <dbReference type="ARBA" id="ARBA00025769"/>
    </source>
</evidence>
<name>A0A8X6YLG6_9ARAC</name>
<dbReference type="Proteomes" id="UP000886998">
    <property type="component" value="Unassembled WGS sequence"/>
</dbReference>
<gene>
    <name evidence="9" type="primary">Trex1</name>
    <name evidence="9" type="ORF">TNIN_74151</name>
</gene>
<comment type="similarity">
    <text evidence="7">Belongs to the exonuclease superfamily. TREX family.</text>
</comment>